<protein>
    <submittedName>
        <fullName evidence="2">Uncharacterized protein</fullName>
    </submittedName>
</protein>
<dbReference type="EMBL" id="BEXA01000008">
    <property type="protein sequence ID" value="GAY74303.1"/>
    <property type="molecule type" value="Genomic_DNA"/>
</dbReference>
<keyword evidence="3" id="KW-1185">Reference proteome</keyword>
<gene>
    <name evidence="2" type="ORF">NBRC111893_2449</name>
</gene>
<sequence>MLHEIQTWFNSAQATAVVAFLITLIPVIWKLIKPIVDTKNKNRKKYPR</sequence>
<dbReference type="Proteomes" id="UP000286974">
    <property type="component" value="Unassembled WGS sequence"/>
</dbReference>
<feature type="transmembrane region" description="Helical" evidence="1">
    <location>
        <begin position="12"/>
        <end position="32"/>
    </location>
</feature>
<keyword evidence="1" id="KW-1133">Transmembrane helix</keyword>
<evidence type="ECO:0000313" key="3">
    <source>
        <dbReference type="Proteomes" id="UP000286974"/>
    </source>
</evidence>
<keyword evidence="1" id="KW-0812">Transmembrane</keyword>
<evidence type="ECO:0000256" key="1">
    <source>
        <dbReference type="SAM" id="Phobius"/>
    </source>
</evidence>
<proteinExistence type="predicted"/>
<accession>A0A401FPM9</accession>
<evidence type="ECO:0000313" key="2">
    <source>
        <dbReference type="EMBL" id="GAY74303.1"/>
    </source>
</evidence>
<reference evidence="2 3" key="1">
    <citation type="submission" date="2017-11" db="EMBL/GenBank/DDBJ databases">
        <title>Draft Genome Sequence of Lactobacillus curieae NBRC 111893 isolated from Koso, a Japanese sugar-Vegetable Fermented Beverage.</title>
        <authorList>
            <person name="Chiou T.Y."/>
            <person name="Oshima K."/>
            <person name="Suda W."/>
            <person name="Hattori M."/>
            <person name="Takahashi T."/>
        </authorList>
    </citation>
    <scope>NUCLEOTIDE SEQUENCE [LARGE SCALE GENOMIC DNA]</scope>
    <source>
        <strain evidence="2 3">NBRC111893</strain>
    </source>
</reference>
<comment type="caution">
    <text evidence="2">The sequence shown here is derived from an EMBL/GenBank/DDBJ whole genome shotgun (WGS) entry which is preliminary data.</text>
</comment>
<dbReference type="AlphaFoldDB" id="A0A401FPM9"/>
<name>A0A401FPM9_9LACO</name>
<organism evidence="2 3">
    <name type="scientific">Lentilactobacillus kosonis</name>
    <dbReference type="NCBI Taxonomy" id="2810561"/>
    <lineage>
        <taxon>Bacteria</taxon>
        <taxon>Bacillati</taxon>
        <taxon>Bacillota</taxon>
        <taxon>Bacilli</taxon>
        <taxon>Lactobacillales</taxon>
        <taxon>Lactobacillaceae</taxon>
        <taxon>Lentilactobacillus</taxon>
    </lineage>
</organism>
<dbReference type="RefSeq" id="WP_160114484.1">
    <property type="nucleotide sequence ID" value="NZ_BEXA01000008.1"/>
</dbReference>
<keyword evidence="1" id="KW-0472">Membrane</keyword>